<gene>
    <name evidence="1" type="ORF">COO91_00153</name>
</gene>
<proteinExistence type="predicted"/>
<name>A0A2K8SGD5_9NOSO</name>
<keyword evidence="2" id="KW-1185">Reference proteome</keyword>
<evidence type="ECO:0000313" key="1">
    <source>
        <dbReference type="EMBL" id="AUB34333.1"/>
    </source>
</evidence>
<reference evidence="1 2" key="1">
    <citation type="submission" date="2017-11" db="EMBL/GenBank/DDBJ databases">
        <title>Complete genome of a free-living desiccation-tolerant cyanobacterium and its photosynthetic adaptation to extreme terrestrial habitat.</title>
        <authorList>
            <person name="Shang J."/>
        </authorList>
    </citation>
    <scope>NUCLEOTIDE SEQUENCE [LARGE SCALE GENOMIC DNA]</scope>
    <source>
        <strain evidence="1 2">CCNUN1</strain>
    </source>
</reference>
<protein>
    <submittedName>
        <fullName evidence="1">Uncharacterized protein</fullName>
    </submittedName>
</protein>
<sequence>MTPYQNYSRVNSFGDRCNSSLLRVVSFIPVSSNTELSEAIAPLPGTIATSPPQIPDFIGKPILTANWAEASYNPQVDITALTIRRFCADKQPFSQAKSFSS</sequence>
<dbReference type="Proteomes" id="UP000232003">
    <property type="component" value="Chromosome"/>
</dbReference>
<dbReference type="EMBL" id="CP024785">
    <property type="protein sequence ID" value="AUB34333.1"/>
    <property type="molecule type" value="Genomic_DNA"/>
</dbReference>
<dbReference type="KEGG" id="nfl:COO91_00153"/>
<evidence type="ECO:0000313" key="2">
    <source>
        <dbReference type="Proteomes" id="UP000232003"/>
    </source>
</evidence>
<accession>A0A2K8SGD5</accession>
<organism evidence="1 2">
    <name type="scientific">Nostoc flagelliforme CCNUN1</name>
    <dbReference type="NCBI Taxonomy" id="2038116"/>
    <lineage>
        <taxon>Bacteria</taxon>
        <taxon>Bacillati</taxon>
        <taxon>Cyanobacteriota</taxon>
        <taxon>Cyanophyceae</taxon>
        <taxon>Nostocales</taxon>
        <taxon>Nostocaceae</taxon>
        <taxon>Nostoc</taxon>
    </lineage>
</organism>
<dbReference type="AlphaFoldDB" id="A0A2K8SGD5"/>